<accession>A0A378I352</accession>
<protein>
    <submittedName>
        <fullName evidence="1">Uncharacterized protein</fullName>
    </submittedName>
</protein>
<dbReference type="AlphaFoldDB" id="A0A378I352"/>
<evidence type="ECO:0000313" key="1">
    <source>
        <dbReference type="EMBL" id="STX29135.1"/>
    </source>
</evidence>
<gene>
    <name evidence="1" type="ORF">NCTC13315_01670</name>
</gene>
<organism evidence="1 2">
    <name type="scientific">Legionella beliardensis</name>
    <dbReference type="NCBI Taxonomy" id="91822"/>
    <lineage>
        <taxon>Bacteria</taxon>
        <taxon>Pseudomonadati</taxon>
        <taxon>Pseudomonadota</taxon>
        <taxon>Gammaproteobacteria</taxon>
        <taxon>Legionellales</taxon>
        <taxon>Legionellaceae</taxon>
        <taxon>Legionella</taxon>
    </lineage>
</organism>
<evidence type="ECO:0000313" key="2">
    <source>
        <dbReference type="Proteomes" id="UP000254968"/>
    </source>
</evidence>
<proteinExistence type="predicted"/>
<dbReference type="OrthoDB" id="5654275at2"/>
<sequence length="251" mass="28593">MPTMNELKAAEELKNTLKQQKFKEDYDRALLEARRNDEAVRADPGQFTGVVDQHGKKETYWDRVARKAEDFIQSTGQQSYVEWHTGMMDIFGAAEDLAKALRFTPFAAALDDGTYEAGTRGKLIKLGLKYDDWRSKKQSHELTYSLEIDDKGVLTTKAFKNREPLVEKKEEHEQDNEKEMFDTLAVAWLKERGYNFDPANKKLTDSTGQPVTPAVLKDLQKDDEKGMKTYFADKFKLIIDAAPTPATSLSP</sequence>
<reference evidence="1 2" key="1">
    <citation type="submission" date="2018-06" db="EMBL/GenBank/DDBJ databases">
        <authorList>
            <consortium name="Pathogen Informatics"/>
            <person name="Doyle S."/>
        </authorList>
    </citation>
    <scope>NUCLEOTIDE SEQUENCE [LARGE SCALE GENOMIC DNA]</scope>
    <source>
        <strain evidence="1 2">NCTC13315</strain>
    </source>
</reference>
<dbReference type="Proteomes" id="UP000254968">
    <property type="component" value="Unassembled WGS sequence"/>
</dbReference>
<dbReference type="RefSeq" id="WP_115302833.1">
    <property type="nucleotide sequence ID" value="NZ_CAAAHO010000004.1"/>
</dbReference>
<dbReference type="EMBL" id="UGNV01000001">
    <property type="protein sequence ID" value="STX29135.1"/>
    <property type="molecule type" value="Genomic_DNA"/>
</dbReference>
<name>A0A378I352_9GAMM</name>
<keyword evidence="2" id="KW-1185">Reference proteome</keyword>